<protein>
    <submittedName>
        <fullName evidence="1">Uncharacterized protein</fullName>
    </submittedName>
</protein>
<dbReference type="EMBL" id="JAWDIP010000004">
    <property type="protein sequence ID" value="MDY0396470.1"/>
    <property type="molecule type" value="Genomic_DNA"/>
</dbReference>
<gene>
    <name evidence="1" type="ORF">RWE15_21815</name>
</gene>
<reference evidence="1 2" key="1">
    <citation type="submission" date="2023-10" db="EMBL/GenBank/DDBJ databases">
        <title>Virgibacillus halophilus 5B73C genome.</title>
        <authorList>
            <person name="Miliotis G."/>
            <person name="Sengupta P."/>
            <person name="Hameed A."/>
            <person name="Chuvochina M."/>
            <person name="Mcdonagh F."/>
            <person name="Simpson A.C."/>
            <person name="Singh N.K."/>
            <person name="Rekha P.D."/>
            <person name="Raman K."/>
            <person name="Hugenholtz P."/>
            <person name="Venkateswaran K."/>
        </authorList>
    </citation>
    <scope>NUCLEOTIDE SEQUENCE [LARGE SCALE GENOMIC DNA]</scope>
    <source>
        <strain evidence="1 2">5B73C</strain>
    </source>
</reference>
<dbReference type="Pfam" id="PF09548">
    <property type="entry name" value="Spore_III_AB"/>
    <property type="match status" value="1"/>
</dbReference>
<proteinExistence type="predicted"/>
<evidence type="ECO:0000313" key="2">
    <source>
        <dbReference type="Proteomes" id="UP001281447"/>
    </source>
</evidence>
<evidence type="ECO:0000313" key="1">
    <source>
        <dbReference type="EMBL" id="MDY0396470.1"/>
    </source>
</evidence>
<sequence length="83" mass="9565">MKWIGALLLLSTTTWAGFEWSKRLSDRPKHIRQLINALQILEAEIVYSQRPLKDAFFCHRQTAASPGKRSVYPTCYAIGTKRE</sequence>
<accession>A0ABU5CAV0</accession>
<dbReference type="InterPro" id="IPR014198">
    <property type="entry name" value="Spore_III_AB"/>
</dbReference>
<organism evidence="1 2">
    <name type="scientific">Tigheibacillus halophilus</name>
    <dbReference type="NCBI Taxonomy" id="361280"/>
    <lineage>
        <taxon>Bacteria</taxon>
        <taxon>Bacillati</taxon>
        <taxon>Bacillota</taxon>
        <taxon>Bacilli</taxon>
        <taxon>Bacillales</taxon>
        <taxon>Bacillaceae</taxon>
        <taxon>Tigheibacillus</taxon>
    </lineage>
</organism>
<keyword evidence="2" id="KW-1185">Reference proteome</keyword>
<comment type="caution">
    <text evidence="1">The sequence shown here is derived from an EMBL/GenBank/DDBJ whole genome shotgun (WGS) entry which is preliminary data.</text>
</comment>
<dbReference type="Proteomes" id="UP001281447">
    <property type="component" value="Unassembled WGS sequence"/>
</dbReference>
<name>A0ABU5CAV0_9BACI</name>